<dbReference type="PANTHER" id="PTHR30250">
    <property type="entry name" value="PST FAMILY PREDICTED COLANIC ACID TRANSPORTER"/>
    <property type="match status" value="1"/>
</dbReference>
<reference evidence="7 9" key="1">
    <citation type="journal article" date="2019" name="Nat. Med.">
        <title>A library of human gut bacterial isolates paired with longitudinal multiomics data enables mechanistic microbiome research.</title>
        <authorList>
            <person name="Poyet M."/>
            <person name="Groussin M."/>
            <person name="Gibbons S.M."/>
            <person name="Avila-Pacheco J."/>
            <person name="Jiang X."/>
            <person name="Kearney S.M."/>
            <person name="Perrotta A.R."/>
            <person name="Berdy B."/>
            <person name="Zhao S."/>
            <person name="Lieberman T.D."/>
            <person name="Swanson P.K."/>
            <person name="Smith M."/>
            <person name="Roesemann S."/>
            <person name="Alexander J.E."/>
            <person name="Rich S.A."/>
            <person name="Livny J."/>
            <person name="Vlamakis H."/>
            <person name="Clish C."/>
            <person name="Bullock K."/>
            <person name="Deik A."/>
            <person name="Scott J."/>
            <person name="Pierce K.A."/>
            <person name="Xavier R.J."/>
            <person name="Alm E.J."/>
        </authorList>
    </citation>
    <scope>NUCLEOTIDE SEQUENCE [LARGE SCALE GENOMIC DNA]</scope>
    <source>
        <strain evidence="7 9">BIOML-A25</strain>
        <strain evidence="8">BIOML-A8</strain>
    </source>
</reference>
<protein>
    <submittedName>
        <fullName evidence="7">Lipopolysaccharide biosynthesis protein</fullName>
    </submittedName>
</protein>
<dbReference type="GO" id="GO:0015297">
    <property type="term" value="F:antiporter activity"/>
    <property type="evidence" value="ECO:0007669"/>
    <property type="project" value="InterPro"/>
</dbReference>
<dbReference type="Pfam" id="PF01554">
    <property type="entry name" value="MatE"/>
    <property type="match status" value="1"/>
</dbReference>
<evidence type="ECO:0000256" key="1">
    <source>
        <dbReference type="ARBA" id="ARBA00004651"/>
    </source>
</evidence>
<evidence type="ECO:0000313" key="8">
    <source>
        <dbReference type="EMBL" id="KAA5388275.1"/>
    </source>
</evidence>
<feature type="transmembrane region" description="Helical" evidence="6">
    <location>
        <begin position="380"/>
        <end position="401"/>
    </location>
</feature>
<feature type="transmembrane region" description="Helical" evidence="6">
    <location>
        <begin position="190"/>
        <end position="212"/>
    </location>
</feature>
<evidence type="ECO:0000256" key="6">
    <source>
        <dbReference type="SAM" id="Phobius"/>
    </source>
</evidence>
<dbReference type="AlphaFoldDB" id="A0A6L3IXV1"/>
<feature type="transmembrane region" description="Helical" evidence="6">
    <location>
        <begin position="407"/>
        <end position="426"/>
    </location>
</feature>
<dbReference type="EMBL" id="VVZE01000001">
    <property type="protein sequence ID" value="KAA5388275.1"/>
    <property type="molecule type" value="Genomic_DNA"/>
</dbReference>
<feature type="transmembrane region" description="Helical" evidence="6">
    <location>
        <begin position="316"/>
        <end position="340"/>
    </location>
</feature>
<comment type="caution">
    <text evidence="7">The sequence shown here is derived from an EMBL/GenBank/DDBJ whole genome shotgun (WGS) entry which is preliminary data.</text>
</comment>
<sequence>MVNLLMDNNKNIAKNTLFLYFRMLLIMLVSLYTSRVILKTLGVEDFGLYNIIGGIIILFSFFNSAVTSATQRFLSFELGRKKLDSFQKIINLSLLTYIALSLIIIFLSETIGLWFLNNKMTIPDNKLYEANWVFQLSILTFILGLLRTPYNAAIIAHERMSFYAFVSIIEVILKLLIVYLLIYLSSNKLIMYALLVACVVFLINIFYVVYCFTNFKECRFRYCWDYNTFKKLLSFSGWSMFGSLATVSSNQGVNIVMNLFYGVTINAAMGISHQVAQAVNQFITNFQIAFNPQITKSYASGNFSYLNSLIEHSAKLSFFIMMVLSIPLILGMDLILNIWLDTVPPYTSIFCKLTIISYLIDTLSAPLYMTVQATGKIKKYQMCVSSIFLLNIVLSYILFKIGLSPEYALYVKIFISITLLIYRIIFIHSALKLPIRNYILNTTIRPIIIFLSTLYLSSFIYTLNTNIYISIIKLVGIGILSILVVYVFGLSISEKNFITSIIKSKIKR</sequence>
<feature type="transmembrane region" description="Helical" evidence="6">
    <location>
        <begin position="132"/>
        <end position="150"/>
    </location>
</feature>
<name>A0A6L3IXV1_9BACT</name>
<organism evidence="7 9">
    <name type="scientific">Phocaeicola dorei</name>
    <dbReference type="NCBI Taxonomy" id="357276"/>
    <lineage>
        <taxon>Bacteria</taxon>
        <taxon>Pseudomonadati</taxon>
        <taxon>Bacteroidota</taxon>
        <taxon>Bacteroidia</taxon>
        <taxon>Bacteroidales</taxon>
        <taxon>Bacteroidaceae</taxon>
        <taxon>Phocaeicola</taxon>
    </lineage>
</organism>
<evidence type="ECO:0000313" key="7">
    <source>
        <dbReference type="EMBL" id="KAA5325050.1"/>
    </source>
</evidence>
<dbReference type="GO" id="GO:0005886">
    <property type="term" value="C:plasma membrane"/>
    <property type="evidence" value="ECO:0007669"/>
    <property type="project" value="UniProtKB-SubCell"/>
</dbReference>
<evidence type="ECO:0000256" key="3">
    <source>
        <dbReference type="ARBA" id="ARBA00022692"/>
    </source>
</evidence>
<evidence type="ECO:0000313" key="9">
    <source>
        <dbReference type="Proteomes" id="UP000481700"/>
    </source>
</evidence>
<dbReference type="PANTHER" id="PTHR30250:SF26">
    <property type="entry name" value="PSMA PROTEIN"/>
    <property type="match status" value="1"/>
</dbReference>
<dbReference type="GO" id="GO:0042910">
    <property type="term" value="F:xenobiotic transmembrane transporter activity"/>
    <property type="evidence" value="ECO:0007669"/>
    <property type="project" value="InterPro"/>
</dbReference>
<keyword evidence="4 6" id="KW-1133">Transmembrane helix</keyword>
<dbReference type="InterPro" id="IPR050833">
    <property type="entry name" value="Poly_Biosynth_Transport"/>
</dbReference>
<comment type="subcellular location">
    <subcellularLocation>
        <location evidence="1">Cell membrane</location>
        <topology evidence="1">Multi-pass membrane protein</topology>
    </subcellularLocation>
</comment>
<evidence type="ECO:0000256" key="5">
    <source>
        <dbReference type="ARBA" id="ARBA00023136"/>
    </source>
</evidence>
<feature type="transmembrane region" description="Helical" evidence="6">
    <location>
        <begin position="438"/>
        <end position="461"/>
    </location>
</feature>
<evidence type="ECO:0000256" key="2">
    <source>
        <dbReference type="ARBA" id="ARBA00022475"/>
    </source>
</evidence>
<keyword evidence="2" id="KW-1003">Cell membrane</keyword>
<dbReference type="EMBL" id="VVZV01000001">
    <property type="protein sequence ID" value="KAA5325050.1"/>
    <property type="molecule type" value="Genomic_DNA"/>
</dbReference>
<evidence type="ECO:0000256" key="4">
    <source>
        <dbReference type="ARBA" id="ARBA00022989"/>
    </source>
</evidence>
<gene>
    <name evidence="8" type="ORF">F2Y44_00710</name>
    <name evidence="7" type="ORF">F2Z07_01450</name>
</gene>
<dbReference type="Proteomes" id="UP000481700">
    <property type="component" value="Unassembled WGS sequence"/>
</dbReference>
<feature type="transmembrane region" description="Helical" evidence="6">
    <location>
        <begin position="467"/>
        <end position="488"/>
    </location>
</feature>
<feature type="transmembrane region" description="Helical" evidence="6">
    <location>
        <begin position="89"/>
        <end position="116"/>
    </location>
</feature>
<feature type="transmembrane region" description="Helical" evidence="6">
    <location>
        <begin position="346"/>
        <end position="368"/>
    </location>
</feature>
<proteinExistence type="predicted"/>
<keyword evidence="5 6" id="KW-0472">Membrane</keyword>
<feature type="transmembrane region" description="Helical" evidence="6">
    <location>
        <begin position="12"/>
        <end position="34"/>
    </location>
</feature>
<accession>A0A6L3IXV1</accession>
<feature type="transmembrane region" description="Helical" evidence="6">
    <location>
        <begin position="46"/>
        <end position="68"/>
    </location>
</feature>
<dbReference type="InterPro" id="IPR002528">
    <property type="entry name" value="MATE_fam"/>
</dbReference>
<keyword evidence="3 6" id="KW-0812">Transmembrane</keyword>
<feature type="transmembrane region" description="Helical" evidence="6">
    <location>
        <begin position="162"/>
        <end position="184"/>
    </location>
</feature>